<dbReference type="EMBL" id="JADGIK010000010">
    <property type="protein sequence ID" value="MBF0598234.1"/>
    <property type="molecule type" value="Genomic_DNA"/>
</dbReference>
<reference evidence="1" key="1">
    <citation type="submission" date="2020-10" db="EMBL/GenBank/DDBJ databases">
        <authorList>
            <person name="Lu T."/>
            <person name="Wang Q."/>
            <person name="Han X."/>
        </authorList>
    </citation>
    <scope>NUCLEOTIDE SEQUENCE</scope>
    <source>
        <strain evidence="1">WQ 117</strain>
    </source>
</reference>
<organism evidence="1 2">
    <name type="scientific">Faecalibacter rhinopitheci</name>
    <dbReference type="NCBI Taxonomy" id="2779678"/>
    <lineage>
        <taxon>Bacteria</taxon>
        <taxon>Pseudomonadati</taxon>
        <taxon>Bacteroidota</taxon>
        <taxon>Flavobacteriia</taxon>
        <taxon>Flavobacteriales</taxon>
        <taxon>Weeksellaceae</taxon>
        <taxon>Faecalibacter</taxon>
    </lineage>
</organism>
<proteinExistence type="predicted"/>
<accession>A0A8J7K4Y1</accession>
<dbReference type="RefSeq" id="WP_194183805.1">
    <property type="nucleotide sequence ID" value="NZ_JADGIK010000010.1"/>
</dbReference>
<name>A0A8J7K4Y1_9FLAO</name>
<evidence type="ECO:0000313" key="2">
    <source>
        <dbReference type="Proteomes" id="UP000608754"/>
    </source>
</evidence>
<sequence>MIYEVYPPTFYKSQINPALDLVSNDKNDNLSLNMVLSANDIKLYNTFLIASINDFFNINKNNIEPIVKKNDYYIKGGFVESKISFADKKIHNNNTWNIDYKQIEIFEENLKLIKNNNSRIILVFAPISKSLYNSYNNNSKIDSLFNSFKVEYYNLNKLIEINDTLDLYDDHHLNKNGVKKLNLKMIEIINKKT</sequence>
<protein>
    <submittedName>
        <fullName evidence="1">Uncharacterized protein</fullName>
    </submittedName>
</protein>
<dbReference type="AlphaFoldDB" id="A0A8J7K4Y1"/>
<keyword evidence="2" id="KW-1185">Reference proteome</keyword>
<gene>
    <name evidence="1" type="ORF">IM532_12420</name>
</gene>
<comment type="caution">
    <text evidence="1">The sequence shown here is derived from an EMBL/GenBank/DDBJ whole genome shotgun (WGS) entry which is preliminary data.</text>
</comment>
<dbReference type="Proteomes" id="UP000608754">
    <property type="component" value="Unassembled WGS sequence"/>
</dbReference>
<evidence type="ECO:0000313" key="1">
    <source>
        <dbReference type="EMBL" id="MBF0598234.1"/>
    </source>
</evidence>